<protein>
    <submittedName>
        <fullName evidence="1">Uncharacterized protein</fullName>
    </submittedName>
</protein>
<accession>A0A2T0APF3</accession>
<evidence type="ECO:0000313" key="1">
    <source>
        <dbReference type="EMBL" id="PRR70902.1"/>
    </source>
</evidence>
<organism evidence="1 2">
    <name type="scientific">Clostridium thermopalmarium DSM 5974</name>
    <dbReference type="NCBI Taxonomy" id="1121340"/>
    <lineage>
        <taxon>Bacteria</taxon>
        <taxon>Bacillati</taxon>
        <taxon>Bacillota</taxon>
        <taxon>Clostridia</taxon>
        <taxon>Eubacteriales</taxon>
        <taxon>Clostridiaceae</taxon>
        <taxon>Clostridium</taxon>
    </lineage>
</organism>
<sequence length="156" mass="18629">MKLIPLKQWICDVCGEIIEKPEDGYVQWHRDSNMKIDDFIIVHHQSASPRKCTSNGCYKYDSDSDLKSFLGEHGIVELHALLDPGPYHLPEYCKQVADIRKWSDLYKRLQLPYYEEARKYWHRAMSDGYFGDSNEVYIYLPNNLKRMIEHYEKEDY</sequence>
<evidence type="ECO:0000313" key="2">
    <source>
        <dbReference type="Proteomes" id="UP000239614"/>
    </source>
</evidence>
<dbReference type="EMBL" id="PVXN01000053">
    <property type="protein sequence ID" value="PRR70902.1"/>
    <property type="molecule type" value="Genomic_DNA"/>
</dbReference>
<proteinExistence type="predicted"/>
<keyword evidence="2" id="KW-1185">Reference proteome</keyword>
<dbReference type="AlphaFoldDB" id="A0A2T0APF3"/>
<comment type="caution">
    <text evidence="1">The sequence shown here is derived from an EMBL/GenBank/DDBJ whole genome shotgun (WGS) entry which is preliminary data.</text>
</comment>
<name>A0A2T0APF3_9CLOT</name>
<dbReference type="OrthoDB" id="1494490at2"/>
<dbReference type="RefSeq" id="WP_106024529.1">
    <property type="nucleotide sequence ID" value="NZ_PVXN01000053.1"/>
</dbReference>
<dbReference type="Proteomes" id="UP000239614">
    <property type="component" value="Unassembled WGS sequence"/>
</dbReference>
<reference evidence="1 2" key="1">
    <citation type="submission" date="2018-03" db="EMBL/GenBank/DDBJ databases">
        <title>Genome sequence of Clostridium thermopalmarium DSM 5974.</title>
        <authorList>
            <person name="Poehlein A."/>
            <person name="Daniel R."/>
        </authorList>
    </citation>
    <scope>NUCLEOTIDE SEQUENCE [LARGE SCALE GENOMIC DNA]</scope>
    <source>
        <strain evidence="1 2">DSM 5974</strain>
    </source>
</reference>
<gene>
    <name evidence="1" type="ORF">CPAL_19920</name>
</gene>